<proteinExistence type="predicted"/>
<reference evidence="3" key="1">
    <citation type="journal article" date="2019" name="Int. J. Syst. Evol. Microbiol.">
        <title>The Global Catalogue of Microorganisms (GCM) 10K type strain sequencing project: providing services to taxonomists for standard genome sequencing and annotation.</title>
        <authorList>
            <consortium name="The Broad Institute Genomics Platform"/>
            <consortium name="The Broad Institute Genome Sequencing Center for Infectious Disease"/>
            <person name="Wu L."/>
            <person name="Ma J."/>
        </authorList>
    </citation>
    <scope>NUCLEOTIDE SEQUENCE [LARGE SCALE GENOMIC DNA]</scope>
    <source>
        <strain evidence="3">KCTC 52141</strain>
    </source>
</reference>
<evidence type="ECO:0008006" key="4">
    <source>
        <dbReference type="Google" id="ProtNLM"/>
    </source>
</evidence>
<keyword evidence="1" id="KW-0732">Signal</keyword>
<evidence type="ECO:0000313" key="2">
    <source>
        <dbReference type="EMBL" id="MFC3155821.1"/>
    </source>
</evidence>
<name>A0ABV7HSR0_9GAMM</name>
<feature type="signal peptide" evidence="1">
    <location>
        <begin position="1"/>
        <end position="21"/>
    </location>
</feature>
<dbReference type="RefSeq" id="WP_382416765.1">
    <property type="nucleotide sequence ID" value="NZ_AP031500.1"/>
</dbReference>
<dbReference type="Gene3D" id="3.40.190.10">
    <property type="entry name" value="Periplasmic binding protein-like II"/>
    <property type="match status" value="1"/>
</dbReference>
<dbReference type="EMBL" id="JBHRTL010000007">
    <property type="protein sequence ID" value="MFC3155821.1"/>
    <property type="molecule type" value="Genomic_DNA"/>
</dbReference>
<organism evidence="2 3">
    <name type="scientific">Gilvimarinus japonicus</name>
    <dbReference type="NCBI Taxonomy" id="1796469"/>
    <lineage>
        <taxon>Bacteria</taxon>
        <taxon>Pseudomonadati</taxon>
        <taxon>Pseudomonadota</taxon>
        <taxon>Gammaproteobacteria</taxon>
        <taxon>Cellvibrionales</taxon>
        <taxon>Cellvibrionaceae</taxon>
        <taxon>Gilvimarinus</taxon>
    </lineage>
</organism>
<dbReference type="SUPFAM" id="SSF53850">
    <property type="entry name" value="Periplasmic binding protein-like II"/>
    <property type="match status" value="1"/>
</dbReference>
<dbReference type="Proteomes" id="UP001595548">
    <property type="component" value="Unassembled WGS sequence"/>
</dbReference>
<evidence type="ECO:0000256" key="1">
    <source>
        <dbReference type="SAM" id="SignalP"/>
    </source>
</evidence>
<gene>
    <name evidence="2" type="ORF">ACFOEB_11470</name>
</gene>
<evidence type="ECO:0000313" key="3">
    <source>
        <dbReference type="Proteomes" id="UP001595548"/>
    </source>
</evidence>
<protein>
    <recommendedName>
        <fullName evidence="4">Solute-binding protein family 3/N-terminal domain-containing protein</fullName>
    </recommendedName>
</protein>
<feature type="chain" id="PRO_5045534068" description="Solute-binding protein family 3/N-terminal domain-containing protein" evidence="1">
    <location>
        <begin position="22"/>
        <end position="291"/>
    </location>
</feature>
<sequence length="291" mass="32584">MSIRLLSVALPILLLVGVCEANDSSTPEYVYWTGAATPGRLDYELAVVDAALKRSVAAYGPYHLTLDQREMPSVRGRMALIKGDDIHFVATTRQDYDPRQLIVVRHPIEGGLLGYRQLLIKAERLPEFANITRPQQLQKLIAGQGRGWPDVDVYRANHFNVEEILTFEQLLPVLLSERIDYIPLGIDEIEPTLTRYGDKYPGMTKVPGLMIYYPMPVFLVVSARHPTLAARLNAGLKVMTEDGSLQRLFMRYKGDTVATIKAANPTLIMLRNPNLPPAYNLPPALLAHPEE</sequence>
<accession>A0ABV7HSR0</accession>
<comment type="caution">
    <text evidence="2">The sequence shown here is derived from an EMBL/GenBank/DDBJ whole genome shotgun (WGS) entry which is preliminary data.</text>
</comment>
<keyword evidence="3" id="KW-1185">Reference proteome</keyword>